<feature type="coiled-coil region" evidence="9">
    <location>
        <begin position="240"/>
        <end position="267"/>
    </location>
</feature>
<dbReference type="PANTHER" id="PTHR20852">
    <property type="entry name" value="GLUTAMINE SYNTHETASE"/>
    <property type="match status" value="1"/>
</dbReference>
<organism evidence="12">
    <name type="scientific">Edafosvirus sp</name>
    <dbReference type="NCBI Taxonomy" id="2487765"/>
    <lineage>
        <taxon>Viruses</taxon>
        <taxon>Varidnaviria</taxon>
        <taxon>Bamfordvirae</taxon>
        <taxon>Nucleocytoviricota</taxon>
        <taxon>Megaviricetes</taxon>
        <taxon>Imitervirales</taxon>
        <taxon>Mimiviridae</taxon>
        <taxon>Klosneuvirinae</taxon>
    </lineage>
</organism>
<comment type="similarity">
    <text evidence="2">Belongs to the glutamine synthetase family.</text>
</comment>
<dbReference type="Pfam" id="PF00120">
    <property type="entry name" value="Gln-synt_C"/>
    <property type="match status" value="1"/>
</dbReference>
<dbReference type="FunFam" id="3.30.590.10:FF:000011">
    <property type="entry name" value="Glutamine synthetase"/>
    <property type="match status" value="1"/>
</dbReference>
<evidence type="ECO:0000256" key="8">
    <source>
        <dbReference type="ARBA" id="ARBA00049436"/>
    </source>
</evidence>
<dbReference type="GO" id="GO:0006542">
    <property type="term" value="P:glutamine biosynthetic process"/>
    <property type="evidence" value="ECO:0007669"/>
    <property type="project" value="InterPro"/>
</dbReference>
<evidence type="ECO:0000259" key="11">
    <source>
        <dbReference type="PROSITE" id="PS51987"/>
    </source>
</evidence>
<keyword evidence="5" id="KW-0436">Ligase</keyword>
<reference evidence="12" key="1">
    <citation type="submission" date="2018-10" db="EMBL/GenBank/DDBJ databases">
        <title>Hidden diversity of soil giant viruses.</title>
        <authorList>
            <person name="Schulz F."/>
            <person name="Alteio L."/>
            <person name="Goudeau D."/>
            <person name="Ryan E.M."/>
            <person name="Malmstrom R.R."/>
            <person name="Blanchard J."/>
            <person name="Woyke T."/>
        </authorList>
    </citation>
    <scope>NUCLEOTIDE SEQUENCE</scope>
    <source>
        <strain evidence="12">EDV1</strain>
    </source>
</reference>
<dbReference type="InterPro" id="IPR008147">
    <property type="entry name" value="Gln_synt_N"/>
</dbReference>
<evidence type="ECO:0000256" key="4">
    <source>
        <dbReference type="ARBA" id="ARBA00022490"/>
    </source>
</evidence>
<dbReference type="InterPro" id="IPR050292">
    <property type="entry name" value="Glutamine_Synthetase"/>
</dbReference>
<name>A0A3G4ZVG6_9VIRU</name>
<keyword evidence="4" id="KW-0963">Cytoplasm</keyword>
<evidence type="ECO:0000313" key="12">
    <source>
        <dbReference type="EMBL" id="AYV77991.1"/>
    </source>
</evidence>
<dbReference type="InterPro" id="IPR036651">
    <property type="entry name" value="Gln_synt_N_sf"/>
</dbReference>
<dbReference type="PROSITE" id="PS51986">
    <property type="entry name" value="GS_BETA_GRASP"/>
    <property type="match status" value="1"/>
</dbReference>
<dbReference type="GO" id="GO:0004356">
    <property type="term" value="F:glutamine synthetase activity"/>
    <property type="evidence" value="ECO:0007669"/>
    <property type="project" value="UniProtKB-EC"/>
</dbReference>
<evidence type="ECO:0000256" key="5">
    <source>
        <dbReference type="ARBA" id="ARBA00022598"/>
    </source>
</evidence>
<dbReference type="Pfam" id="PF03951">
    <property type="entry name" value="Gln-synt_N"/>
    <property type="match status" value="1"/>
</dbReference>
<proteinExistence type="inferred from homology"/>
<feature type="domain" description="GS beta-grasp" evidence="10">
    <location>
        <begin position="2"/>
        <end position="83"/>
    </location>
</feature>
<evidence type="ECO:0000259" key="10">
    <source>
        <dbReference type="PROSITE" id="PS51986"/>
    </source>
</evidence>
<dbReference type="SUPFAM" id="SSF54368">
    <property type="entry name" value="Glutamine synthetase, N-terminal domain"/>
    <property type="match status" value="1"/>
</dbReference>
<dbReference type="GO" id="GO:0005524">
    <property type="term" value="F:ATP binding"/>
    <property type="evidence" value="ECO:0007669"/>
    <property type="project" value="UniProtKB-KW"/>
</dbReference>
<dbReference type="EC" id="6.3.1.2" evidence="3"/>
<keyword evidence="9" id="KW-0175">Coiled coil</keyword>
<dbReference type="InterPro" id="IPR008146">
    <property type="entry name" value="Gln_synth_cat_dom"/>
</dbReference>
<evidence type="ECO:0000256" key="7">
    <source>
        <dbReference type="ARBA" id="ARBA00022840"/>
    </source>
</evidence>
<evidence type="ECO:0000256" key="3">
    <source>
        <dbReference type="ARBA" id="ARBA00012937"/>
    </source>
</evidence>
<gene>
    <name evidence="12" type="ORF">Edafosvirus3_69</name>
</gene>
<accession>A0A3G4ZVG6</accession>
<protein>
    <recommendedName>
        <fullName evidence="3">glutamine synthetase</fullName>
        <ecNumber evidence="3">6.3.1.2</ecNumber>
    </recommendedName>
</protein>
<comment type="catalytic activity">
    <reaction evidence="8">
        <text>L-glutamate + NH4(+) + ATP = L-glutamine + ADP + phosphate + H(+)</text>
        <dbReference type="Rhea" id="RHEA:16169"/>
        <dbReference type="ChEBI" id="CHEBI:15378"/>
        <dbReference type="ChEBI" id="CHEBI:28938"/>
        <dbReference type="ChEBI" id="CHEBI:29985"/>
        <dbReference type="ChEBI" id="CHEBI:30616"/>
        <dbReference type="ChEBI" id="CHEBI:43474"/>
        <dbReference type="ChEBI" id="CHEBI:58359"/>
        <dbReference type="ChEBI" id="CHEBI:456216"/>
        <dbReference type="EC" id="6.3.1.2"/>
    </reaction>
</comment>
<keyword evidence="6" id="KW-0547">Nucleotide-binding</keyword>
<evidence type="ECO:0000256" key="6">
    <source>
        <dbReference type="ARBA" id="ARBA00022741"/>
    </source>
</evidence>
<evidence type="ECO:0000256" key="9">
    <source>
        <dbReference type="SAM" id="Coils"/>
    </source>
</evidence>
<dbReference type="SMART" id="SM01230">
    <property type="entry name" value="Gln-synt_C"/>
    <property type="match status" value="1"/>
</dbReference>
<dbReference type="Gene3D" id="3.10.20.70">
    <property type="entry name" value="Glutamine synthetase, N-terminal domain"/>
    <property type="match status" value="1"/>
</dbReference>
<evidence type="ECO:0000256" key="2">
    <source>
        <dbReference type="ARBA" id="ARBA00009897"/>
    </source>
</evidence>
<dbReference type="SUPFAM" id="SSF55931">
    <property type="entry name" value="Glutamine synthetase/guanido kinase"/>
    <property type="match status" value="1"/>
</dbReference>
<dbReference type="PANTHER" id="PTHR20852:SF57">
    <property type="entry name" value="GLUTAMINE SYNTHETASE 2 CYTOPLASMIC"/>
    <property type="match status" value="1"/>
</dbReference>
<evidence type="ECO:0000256" key="1">
    <source>
        <dbReference type="ARBA" id="ARBA00004496"/>
    </source>
</evidence>
<dbReference type="Gene3D" id="3.30.590.10">
    <property type="entry name" value="Glutamine synthetase/guanido kinase, catalytic domain"/>
    <property type="match status" value="1"/>
</dbReference>
<sequence length="337" mass="38604">MTVLEYIWIDAENNLRSKTKIIEESITNTSELPLWTFDGSSTGQAFGSVSDVILKPVRYYPDPFCSDIPNSFLVMCETYTKENEPHVTNFRSSCALTANKSEVKKQEPLFGIEQEYLLCDRSGEPYKWVTKDDPGFGDQGPYYCSTGSNKTFGREIVELHMKYCMKANLKICGINAEVMPSQWEYQLGPLDPLEISDQLWISRYILHRVCEKYDCTVSFYPKPKKTWNGSGGHTNFSTKIMREENGIVEIEKACAKLEKKHKEHIKVYGDHNELRLTGIHETSSMDKFSYGIGDRSRSVRIPLHVAQAKKGYLEDRRPAANLDPYRVTNIMLQTICL</sequence>
<keyword evidence="7" id="KW-0067">ATP-binding</keyword>
<comment type="subcellular location">
    <subcellularLocation>
        <location evidence="1">Cytoplasm</location>
    </subcellularLocation>
</comment>
<dbReference type="PROSITE" id="PS51987">
    <property type="entry name" value="GS_CATALYTIC"/>
    <property type="match status" value="1"/>
</dbReference>
<feature type="domain" description="GS catalytic" evidence="11">
    <location>
        <begin position="90"/>
        <end position="337"/>
    </location>
</feature>
<dbReference type="InterPro" id="IPR014746">
    <property type="entry name" value="Gln_synth/guanido_kin_cat_dom"/>
</dbReference>
<dbReference type="EMBL" id="MK072068">
    <property type="protein sequence ID" value="AYV77991.1"/>
    <property type="molecule type" value="Genomic_DNA"/>
</dbReference>